<keyword evidence="2" id="KW-0238">DNA-binding</keyword>
<proteinExistence type="predicted"/>
<dbReference type="CDD" id="cd05013">
    <property type="entry name" value="SIS_RpiR"/>
    <property type="match status" value="1"/>
</dbReference>
<keyword evidence="3" id="KW-0804">Transcription</keyword>
<protein>
    <submittedName>
        <fullName evidence="7">MurR/RpiR family transcriptional regulator</fullName>
    </submittedName>
</protein>
<keyword evidence="1" id="KW-0805">Transcription regulation</keyword>
<dbReference type="InterPro" id="IPR046348">
    <property type="entry name" value="SIS_dom_sf"/>
</dbReference>
<feature type="domain" description="SIS" evidence="5">
    <location>
        <begin position="126"/>
        <end position="257"/>
    </location>
</feature>
<dbReference type="InterPro" id="IPR047640">
    <property type="entry name" value="RpiR-like"/>
</dbReference>
<evidence type="ECO:0000256" key="1">
    <source>
        <dbReference type="ARBA" id="ARBA00023015"/>
    </source>
</evidence>
<evidence type="ECO:0000313" key="7">
    <source>
        <dbReference type="EMBL" id="RGJ07918.1"/>
    </source>
</evidence>
<dbReference type="Pfam" id="PF01380">
    <property type="entry name" value="SIS"/>
    <property type="match status" value="1"/>
</dbReference>
<dbReference type="GO" id="GO:1901135">
    <property type="term" value="P:carbohydrate derivative metabolic process"/>
    <property type="evidence" value="ECO:0007669"/>
    <property type="project" value="InterPro"/>
</dbReference>
<dbReference type="InterPro" id="IPR000281">
    <property type="entry name" value="HTH_RpiR"/>
</dbReference>
<evidence type="ECO:0000259" key="4">
    <source>
        <dbReference type="PROSITE" id="PS51071"/>
    </source>
</evidence>
<dbReference type="EMBL" id="QTJW01000015">
    <property type="protein sequence ID" value="RGD68598.1"/>
    <property type="molecule type" value="Genomic_DNA"/>
</dbReference>
<evidence type="ECO:0000313" key="9">
    <source>
        <dbReference type="Proteomes" id="UP000263014"/>
    </source>
</evidence>
<evidence type="ECO:0000259" key="5">
    <source>
        <dbReference type="PROSITE" id="PS51464"/>
    </source>
</evidence>
<sequence>MFLFQKIEETMMRYTDARHAVGEFILQEQDKLYQYTVTEIAEKTFTSKATVVRFAKAMGYDGWKEFMKDYIAEVNYQKKYKNTVDFNIPFQKEDGIDTIAENIKKLQMESIRETADLLDKEVLKKAADYLAGAENIVIFSSSPNTYLGELFKRKLLTIGKRAAVAKSGEAGIEAATLGPQDLALIISYSGNSVTQNPVNRIGLLKKNHVPIIGITSGGDNYMRKNLDCIITMSSRERLYSKIANYATEESLNYILNVLFSCCFASQYKQNLEFKIKNSRLLEQERVTMMKEMQDR</sequence>
<dbReference type="RefSeq" id="WP_002599891.1">
    <property type="nucleotide sequence ID" value="NZ_CACRUH010000095.1"/>
</dbReference>
<dbReference type="GO" id="GO:0003677">
    <property type="term" value="F:DNA binding"/>
    <property type="evidence" value="ECO:0007669"/>
    <property type="project" value="UniProtKB-KW"/>
</dbReference>
<dbReference type="Gene3D" id="1.10.10.10">
    <property type="entry name" value="Winged helix-like DNA-binding domain superfamily/Winged helix DNA-binding domain"/>
    <property type="match status" value="1"/>
</dbReference>
<gene>
    <name evidence="6" type="ORF">DWX31_20925</name>
    <name evidence="7" type="ORF">DXD79_00435</name>
</gene>
<name>A0A374PCS9_9FIRM</name>
<dbReference type="Gene3D" id="3.40.50.10490">
    <property type="entry name" value="Glucose-6-phosphate isomerase like protein, domain 1"/>
    <property type="match status" value="1"/>
</dbReference>
<comment type="caution">
    <text evidence="7">The sequence shown here is derived from an EMBL/GenBank/DDBJ whole genome shotgun (WGS) entry which is preliminary data.</text>
</comment>
<reference evidence="8 9" key="1">
    <citation type="submission" date="2018-08" db="EMBL/GenBank/DDBJ databases">
        <title>A genome reference for cultivated species of the human gut microbiota.</title>
        <authorList>
            <person name="Zou Y."/>
            <person name="Xue W."/>
            <person name="Luo G."/>
        </authorList>
    </citation>
    <scope>NUCLEOTIDE SEQUENCE [LARGE SCALE GENOMIC DNA]</scope>
    <source>
        <strain evidence="6 8">AF19-13AC</strain>
        <strain evidence="7 9">TM09-12</strain>
    </source>
</reference>
<accession>A0A374PCS9</accession>
<dbReference type="OrthoDB" id="63027at2"/>
<evidence type="ECO:0000313" key="6">
    <source>
        <dbReference type="EMBL" id="RGD68598.1"/>
    </source>
</evidence>
<dbReference type="AlphaFoldDB" id="A0A374PCS9"/>
<dbReference type="InterPro" id="IPR001347">
    <property type="entry name" value="SIS_dom"/>
</dbReference>
<dbReference type="GO" id="GO:0097367">
    <property type="term" value="F:carbohydrate derivative binding"/>
    <property type="evidence" value="ECO:0007669"/>
    <property type="project" value="InterPro"/>
</dbReference>
<dbReference type="SUPFAM" id="SSF53697">
    <property type="entry name" value="SIS domain"/>
    <property type="match status" value="1"/>
</dbReference>
<dbReference type="SUPFAM" id="SSF46689">
    <property type="entry name" value="Homeodomain-like"/>
    <property type="match status" value="1"/>
</dbReference>
<dbReference type="Proteomes" id="UP000261023">
    <property type="component" value="Unassembled WGS sequence"/>
</dbReference>
<dbReference type="PROSITE" id="PS51071">
    <property type="entry name" value="HTH_RPIR"/>
    <property type="match status" value="1"/>
</dbReference>
<evidence type="ECO:0000256" key="2">
    <source>
        <dbReference type="ARBA" id="ARBA00023125"/>
    </source>
</evidence>
<dbReference type="Pfam" id="PF01418">
    <property type="entry name" value="HTH_6"/>
    <property type="match status" value="1"/>
</dbReference>
<dbReference type="InterPro" id="IPR035472">
    <property type="entry name" value="RpiR-like_SIS"/>
</dbReference>
<dbReference type="PANTHER" id="PTHR30514">
    <property type="entry name" value="GLUCOKINASE"/>
    <property type="match status" value="1"/>
</dbReference>
<dbReference type="GO" id="GO:0003700">
    <property type="term" value="F:DNA-binding transcription factor activity"/>
    <property type="evidence" value="ECO:0007669"/>
    <property type="project" value="InterPro"/>
</dbReference>
<dbReference type="InterPro" id="IPR009057">
    <property type="entry name" value="Homeodomain-like_sf"/>
</dbReference>
<dbReference type="Proteomes" id="UP000263014">
    <property type="component" value="Unassembled WGS sequence"/>
</dbReference>
<dbReference type="EMBL" id="QSON01000001">
    <property type="protein sequence ID" value="RGJ07918.1"/>
    <property type="molecule type" value="Genomic_DNA"/>
</dbReference>
<dbReference type="PROSITE" id="PS51464">
    <property type="entry name" value="SIS"/>
    <property type="match status" value="1"/>
</dbReference>
<dbReference type="InterPro" id="IPR036388">
    <property type="entry name" value="WH-like_DNA-bd_sf"/>
</dbReference>
<evidence type="ECO:0000313" key="8">
    <source>
        <dbReference type="Proteomes" id="UP000261023"/>
    </source>
</evidence>
<feature type="domain" description="HTH rpiR-type" evidence="4">
    <location>
        <begin position="1"/>
        <end position="77"/>
    </location>
</feature>
<dbReference type="PANTHER" id="PTHR30514:SF10">
    <property type="entry name" value="MURR_RPIR FAMILY TRANSCRIPTIONAL REGULATOR"/>
    <property type="match status" value="1"/>
</dbReference>
<organism evidence="7 9">
    <name type="scientific">Hungatella hathewayi</name>
    <dbReference type="NCBI Taxonomy" id="154046"/>
    <lineage>
        <taxon>Bacteria</taxon>
        <taxon>Bacillati</taxon>
        <taxon>Bacillota</taxon>
        <taxon>Clostridia</taxon>
        <taxon>Lachnospirales</taxon>
        <taxon>Lachnospiraceae</taxon>
        <taxon>Hungatella</taxon>
    </lineage>
</organism>
<evidence type="ECO:0000256" key="3">
    <source>
        <dbReference type="ARBA" id="ARBA00023163"/>
    </source>
</evidence>